<evidence type="ECO:0000256" key="16">
    <source>
        <dbReference type="ARBA" id="ARBA00061355"/>
    </source>
</evidence>
<comment type="caution">
    <text evidence="19">The sequence shown here is derived from an EMBL/GenBank/DDBJ whole genome shotgun (WGS) entry which is preliminary data.</text>
</comment>
<dbReference type="InterPro" id="IPR011334">
    <property type="entry name" value="UDP-acyl_GlcNac_deAcase_C"/>
</dbReference>
<dbReference type="CDD" id="cd01288">
    <property type="entry name" value="FabZ"/>
    <property type="match status" value="1"/>
</dbReference>
<dbReference type="GO" id="GO:0009245">
    <property type="term" value="P:lipid A biosynthetic process"/>
    <property type="evidence" value="ECO:0007669"/>
    <property type="project" value="UniProtKB-UniRule"/>
</dbReference>
<keyword evidence="6 17" id="KW-0444">Lipid biosynthesis</keyword>
<evidence type="ECO:0000256" key="14">
    <source>
        <dbReference type="ARBA" id="ARBA00025049"/>
    </source>
</evidence>
<evidence type="ECO:0000256" key="18">
    <source>
        <dbReference type="HAMAP-Rule" id="MF_00406"/>
    </source>
</evidence>
<evidence type="ECO:0000256" key="15">
    <source>
        <dbReference type="ARBA" id="ARBA00061221"/>
    </source>
</evidence>
<evidence type="ECO:0000256" key="3">
    <source>
        <dbReference type="ARBA" id="ARBA00004496"/>
    </source>
</evidence>
<dbReference type="SUPFAM" id="SSF54211">
    <property type="entry name" value="Ribosomal protein S5 domain 2-like"/>
    <property type="match status" value="2"/>
</dbReference>
<evidence type="ECO:0000256" key="9">
    <source>
        <dbReference type="ARBA" id="ARBA00022801"/>
    </source>
</evidence>
<dbReference type="Gene3D" id="3.10.129.10">
    <property type="entry name" value="Hotdog Thioesterase"/>
    <property type="match status" value="1"/>
</dbReference>
<gene>
    <name evidence="18" type="primary">fabZ</name>
    <name evidence="17" type="synonym">lpxC</name>
    <name evidence="19" type="ORF">ESB04_00350</name>
</gene>
<dbReference type="EC" id="3.5.1.108" evidence="17"/>
<evidence type="ECO:0000313" key="20">
    <source>
        <dbReference type="Proteomes" id="UP000289455"/>
    </source>
</evidence>
<dbReference type="Pfam" id="PF07977">
    <property type="entry name" value="FabA"/>
    <property type="match status" value="1"/>
</dbReference>
<dbReference type="GO" id="GO:0005737">
    <property type="term" value="C:cytoplasm"/>
    <property type="evidence" value="ECO:0007669"/>
    <property type="project" value="UniProtKB-SubCell"/>
</dbReference>
<comment type="cofactor">
    <cofactor evidence="1 17">
        <name>Zn(2+)</name>
        <dbReference type="ChEBI" id="CHEBI:29105"/>
    </cofactor>
</comment>
<evidence type="ECO:0000256" key="13">
    <source>
        <dbReference type="ARBA" id="ARBA00024535"/>
    </source>
</evidence>
<dbReference type="GO" id="GO:0019171">
    <property type="term" value="F:(3R)-hydroxyacyl-[acyl-carrier-protein] dehydratase activity"/>
    <property type="evidence" value="ECO:0007669"/>
    <property type="project" value="UniProtKB-EC"/>
</dbReference>
<dbReference type="AlphaFoldDB" id="A0A4Q1C1R8"/>
<comment type="function">
    <text evidence="14 18">Involved in unsaturated fatty acids biosynthesis. Catalyzes the dehydration of short chain beta-hydroxyacyl-ACPs and long chain saturated and unsaturated beta-hydroxyacyl-ACPs.</text>
</comment>
<comment type="similarity">
    <text evidence="18">Belongs to the thioester dehydratase family. FabZ subfamily.</text>
</comment>
<name>A0A4Q1C1R8_9BACT</name>
<dbReference type="NCBIfam" id="TIGR00325">
    <property type="entry name" value="lpxC"/>
    <property type="match status" value="1"/>
</dbReference>
<dbReference type="GO" id="GO:0103117">
    <property type="term" value="F:UDP-3-O-acyl-N-acetylglucosamine deacetylase activity"/>
    <property type="evidence" value="ECO:0007669"/>
    <property type="project" value="UniProtKB-UniRule"/>
</dbReference>
<dbReference type="SUPFAM" id="SSF54637">
    <property type="entry name" value="Thioesterase/thiol ester dehydrase-isomerase"/>
    <property type="match status" value="1"/>
</dbReference>
<dbReference type="GO" id="GO:0046872">
    <property type="term" value="F:metal ion binding"/>
    <property type="evidence" value="ECO:0007669"/>
    <property type="project" value="UniProtKB-KW"/>
</dbReference>
<feature type="active site" evidence="18">
    <location>
        <position position="367"/>
    </location>
</feature>
<dbReference type="EC" id="4.2.1.59" evidence="18"/>
<evidence type="ECO:0000256" key="17">
    <source>
        <dbReference type="HAMAP-Rule" id="MF_00388"/>
    </source>
</evidence>
<keyword evidence="10 17" id="KW-0862">Zinc</keyword>
<comment type="subcellular location">
    <subcellularLocation>
        <location evidence="3 18">Cytoplasm</location>
    </subcellularLocation>
</comment>
<dbReference type="InterPro" id="IPR004463">
    <property type="entry name" value="UDP-acyl_GlcNac_deAcase"/>
</dbReference>
<keyword evidence="11 17" id="KW-0443">Lipid metabolism</keyword>
<evidence type="ECO:0000256" key="1">
    <source>
        <dbReference type="ARBA" id="ARBA00001947"/>
    </source>
</evidence>
<evidence type="ECO:0000256" key="8">
    <source>
        <dbReference type="ARBA" id="ARBA00022723"/>
    </source>
</evidence>
<dbReference type="NCBIfam" id="NF000582">
    <property type="entry name" value="PRK00006.1"/>
    <property type="match status" value="1"/>
</dbReference>
<dbReference type="NCBIfam" id="TIGR01750">
    <property type="entry name" value="fabZ"/>
    <property type="match status" value="1"/>
</dbReference>
<keyword evidence="9 17" id="KW-0378">Hydrolase</keyword>
<comment type="similarity">
    <text evidence="15">In the N-terminal section; belongs to the LpxC family.</text>
</comment>
<comment type="catalytic activity">
    <reaction evidence="13 17">
        <text>a UDP-3-O-[(3R)-3-hydroxyacyl]-N-acetyl-alpha-D-glucosamine + H2O = a UDP-3-O-[(3R)-3-hydroxyacyl]-alpha-D-glucosamine + acetate</text>
        <dbReference type="Rhea" id="RHEA:67816"/>
        <dbReference type="ChEBI" id="CHEBI:15377"/>
        <dbReference type="ChEBI" id="CHEBI:30089"/>
        <dbReference type="ChEBI" id="CHEBI:137740"/>
        <dbReference type="ChEBI" id="CHEBI:173225"/>
        <dbReference type="EC" id="3.5.1.108"/>
    </reaction>
</comment>
<sequence length="465" mass="51786">MNNKQHTISKSVTLSGVGLHTGVTANMTFLPAPANHGIKFQRVDLPDQPIADADVDYVVDTSRGTTIEHNGARVNTVEHVLAAMVGMEIDNILIQLDGPEPPIMDGSSIKFVEALEEATPLEQEAHRKFFELPEEIRFKDLDKGIELAALPLNDYRIAVMVDYNSKFLSSQHANLTHVSQFKEQFAMCRTFCFVHELEVLYKAGLIKGGDLSNAIVIADRDYTETELSHLSEVLGKPKVSISKEVGILNNTHLHYNNEMARHKLLDVMGDLALVGRPIKAQILASRPGHASNVELAKKIKKLMLETEKNKVPVYDPKQPPICSHERIYELLPHRYPFQMIDKITYLDENSVVGIKNVTMNESYFIGHFPNNPVMPGVMQVEAMAQTGGILVLSSVPDPENYWPYLVGIENCRFRKSVIPGDTVIFRCELISPIRRGIAKMTGKAYVAGQVVCEAEMTASLVRKSS</sequence>
<evidence type="ECO:0000256" key="6">
    <source>
        <dbReference type="ARBA" id="ARBA00022516"/>
    </source>
</evidence>
<feature type="active site" description="Proton donor" evidence="17">
    <location>
        <position position="289"/>
    </location>
</feature>
<comment type="pathway">
    <text evidence="4 17">Glycolipid biosynthesis; lipid IV(A) biosynthesis; lipid IV(A) from (3R)-3-hydroxytetradecanoyl-[acyl-carrier-protein] and UDP-N-acetyl-alpha-D-glucosamine: step 2/6.</text>
</comment>
<dbReference type="InterPro" id="IPR010084">
    <property type="entry name" value="FabZ"/>
</dbReference>
<evidence type="ECO:0000256" key="7">
    <source>
        <dbReference type="ARBA" id="ARBA00022556"/>
    </source>
</evidence>
<dbReference type="Gene3D" id="3.30.230.20">
    <property type="entry name" value="lpxc deacetylase, domain 1"/>
    <property type="match status" value="1"/>
</dbReference>
<dbReference type="NCBIfam" id="NF009667">
    <property type="entry name" value="PRK13188.1"/>
    <property type="match status" value="1"/>
</dbReference>
<dbReference type="Gene3D" id="3.30.1700.10">
    <property type="entry name" value="lpxc deacetylase, domain 2"/>
    <property type="match status" value="1"/>
</dbReference>
<evidence type="ECO:0000256" key="12">
    <source>
        <dbReference type="ARBA" id="ARBA00023239"/>
    </source>
</evidence>
<dbReference type="InterPro" id="IPR020568">
    <property type="entry name" value="Ribosomal_Su5_D2-typ_SF"/>
</dbReference>
<dbReference type="RefSeq" id="WP_129025103.1">
    <property type="nucleotide sequence ID" value="NZ_SDHY01000001.1"/>
</dbReference>
<protein>
    <recommendedName>
        <fullName evidence="17 18">Multifunctional fusion protein</fullName>
    </recommendedName>
    <domain>
        <recommendedName>
            <fullName evidence="18">3-hydroxyacyl-[acyl-carrier-protein] dehydratase FabZ</fullName>
            <ecNumber evidence="18">4.2.1.59</ecNumber>
        </recommendedName>
        <alternativeName>
            <fullName evidence="18">(3R)-hydroxymyristoyl-[acyl-carrier-protein] dehydratase</fullName>
        </alternativeName>
        <alternativeName>
            <fullName evidence="18">Beta-hydroxyacyl-ACP dehydratase</fullName>
            <shortName evidence="18">(3R)-hydroxymyristoyl-ACP dehydrase</shortName>
        </alternativeName>
    </domain>
    <domain>
        <recommendedName>
            <fullName evidence="17">UDP-3-O-acyl-N-acetylglucosamine deacetylase</fullName>
            <shortName evidence="17">UDP-3-O-acyl-GlcNAc deacetylase</shortName>
            <ecNumber evidence="17">3.5.1.108</ecNumber>
        </recommendedName>
        <alternativeName>
            <fullName evidence="17">UDP-3-O-[R-3-hydroxymyristoyl]-N-acetylglucosamine deacetylase</fullName>
        </alternativeName>
    </domain>
</protein>
<evidence type="ECO:0000256" key="5">
    <source>
        <dbReference type="ARBA" id="ARBA00022490"/>
    </source>
</evidence>
<dbReference type="Pfam" id="PF03331">
    <property type="entry name" value="LpxC"/>
    <property type="match status" value="2"/>
</dbReference>
<feature type="binding site" evidence="17">
    <location>
        <position position="266"/>
    </location>
    <ligand>
        <name>Zn(2+)</name>
        <dbReference type="ChEBI" id="CHEBI:29105"/>
    </ligand>
</feature>
<dbReference type="PANTHER" id="PTHR33694:SF1">
    <property type="entry name" value="UDP-3-O-ACYL-N-ACETYLGLUCOSAMINE DEACETYLASE 1, MITOCHONDRIAL-RELATED"/>
    <property type="match status" value="1"/>
</dbReference>
<dbReference type="HAMAP" id="MF_00388">
    <property type="entry name" value="LpxC"/>
    <property type="match status" value="1"/>
</dbReference>
<keyword evidence="5 18" id="KW-0963">Cytoplasm</keyword>
<dbReference type="GO" id="GO:0006633">
    <property type="term" value="P:fatty acid biosynthetic process"/>
    <property type="evidence" value="ECO:0007669"/>
    <property type="project" value="UniProtKB-UniRule"/>
</dbReference>
<evidence type="ECO:0000256" key="10">
    <source>
        <dbReference type="ARBA" id="ARBA00022833"/>
    </source>
</evidence>
<reference evidence="19 20" key="1">
    <citation type="submission" date="2019-01" db="EMBL/GenBank/DDBJ databases">
        <title>Cytophagaceae bacterium strain CAR-16.</title>
        <authorList>
            <person name="Chen W.-M."/>
        </authorList>
    </citation>
    <scope>NUCLEOTIDE SEQUENCE [LARGE SCALE GENOMIC DNA]</scope>
    <source>
        <strain evidence="19 20">CAR-16</strain>
    </source>
</reference>
<feature type="binding site" evidence="17">
    <location>
        <position position="262"/>
    </location>
    <ligand>
        <name>Zn(2+)</name>
        <dbReference type="ChEBI" id="CHEBI:29105"/>
    </ligand>
</feature>
<organism evidence="19 20">
    <name type="scientific">Aquirufa rosea</name>
    <dbReference type="NCBI Taxonomy" id="2509241"/>
    <lineage>
        <taxon>Bacteria</taxon>
        <taxon>Pseudomonadati</taxon>
        <taxon>Bacteroidota</taxon>
        <taxon>Cytophagia</taxon>
        <taxon>Cytophagales</taxon>
        <taxon>Flectobacillaceae</taxon>
        <taxon>Aquirufa</taxon>
    </lineage>
</organism>
<evidence type="ECO:0000256" key="2">
    <source>
        <dbReference type="ARBA" id="ARBA00002923"/>
    </source>
</evidence>
<comment type="similarity">
    <text evidence="16">In the C-terminal section; belongs to the thioester dehydratase family.</text>
</comment>
<evidence type="ECO:0000256" key="4">
    <source>
        <dbReference type="ARBA" id="ARBA00005002"/>
    </source>
</evidence>
<dbReference type="HAMAP" id="MF_00406">
    <property type="entry name" value="FabZ"/>
    <property type="match status" value="1"/>
</dbReference>
<dbReference type="PANTHER" id="PTHR33694">
    <property type="entry name" value="UDP-3-O-ACYL-N-ACETYLGLUCOSAMINE DEACETYLASE 1, MITOCHONDRIAL-RELATED"/>
    <property type="match status" value="1"/>
</dbReference>
<feature type="binding site" evidence="17">
    <location>
        <position position="79"/>
    </location>
    <ligand>
        <name>Zn(2+)</name>
        <dbReference type="ChEBI" id="CHEBI:29105"/>
    </ligand>
</feature>
<evidence type="ECO:0000313" key="19">
    <source>
        <dbReference type="EMBL" id="RXK52140.1"/>
    </source>
</evidence>
<keyword evidence="12 18" id="KW-0456">Lyase</keyword>
<keyword evidence="8 17" id="KW-0479">Metal-binding</keyword>
<dbReference type="InterPro" id="IPR015870">
    <property type="entry name" value="UDP-acyl_N-AcGlcN_deAcase_N"/>
</dbReference>
<evidence type="ECO:0000256" key="11">
    <source>
        <dbReference type="ARBA" id="ARBA00023098"/>
    </source>
</evidence>
<dbReference type="Proteomes" id="UP000289455">
    <property type="component" value="Unassembled WGS sequence"/>
</dbReference>
<dbReference type="EMBL" id="SDHY01000001">
    <property type="protein sequence ID" value="RXK52140.1"/>
    <property type="molecule type" value="Genomic_DNA"/>
</dbReference>
<comment type="similarity">
    <text evidence="17">Belongs to the LpxC family.</text>
</comment>
<proteinExistence type="inferred from homology"/>
<dbReference type="GO" id="GO:0016020">
    <property type="term" value="C:membrane"/>
    <property type="evidence" value="ECO:0007669"/>
    <property type="project" value="GOC"/>
</dbReference>
<comment type="catalytic activity">
    <reaction evidence="18">
        <text>a (3R)-hydroxyacyl-[ACP] = a (2E)-enoyl-[ACP] + H2O</text>
        <dbReference type="Rhea" id="RHEA:13097"/>
        <dbReference type="Rhea" id="RHEA-COMP:9925"/>
        <dbReference type="Rhea" id="RHEA-COMP:9945"/>
        <dbReference type="ChEBI" id="CHEBI:15377"/>
        <dbReference type="ChEBI" id="CHEBI:78784"/>
        <dbReference type="ChEBI" id="CHEBI:78827"/>
        <dbReference type="EC" id="4.2.1.59"/>
    </reaction>
</comment>
<dbReference type="UniPathway" id="UPA00359">
    <property type="reaction ID" value="UER00478"/>
</dbReference>
<accession>A0A4Q1C1R8</accession>
<dbReference type="FunFam" id="3.10.129.10:FF:000001">
    <property type="entry name" value="3-hydroxyacyl-[acyl-carrier-protein] dehydratase FabZ"/>
    <property type="match status" value="1"/>
</dbReference>
<keyword evidence="20" id="KW-1185">Reference proteome</keyword>
<dbReference type="OrthoDB" id="9772788at2"/>
<dbReference type="InterPro" id="IPR029069">
    <property type="entry name" value="HotDog_dom_sf"/>
</dbReference>
<comment type="function">
    <text evidence="2 17">Catalyzes the hydrolysis of UDP-3-O-myristoyl-N-acetylglucosamine to form UDP-3-O-myristoylglucosamine and acetate, the committed step in lipid A biosynthesis.</text>
</comment>
<keyword evidence="7 17" id="KW-0441">Lipid A biosynthesis</keyword>
<dbReference type="InterPro" id="IPR013114">
    <property type="entry name" value="FabA_FabZ"/>
</dbReference>